<reference evidence="1" key="1">
    <citation type="submission" date="2024-05" db="EMBL/GenBank/DDBJ databases">
        <title>Whole genome shotgun sequence of Streptomyces hygroscopicus NBRC 113678.</title>
        <authorList>
            <person name="Komaki H."/>
            <person name="Tamura T."/>
        </authorList>
    </citation>
    <scope>NUCLEOTIDE SEQUENCE</scope>
    <source>
        <strain evidence="1">N11-34</strain>
    </source>
</reference>
<keyword evidence="2" id="KW-1185">Reference proteome</keyword>
<dbReference type="InterPro" id="IPR013785">
    <property type="entry name" value="Aldolase_TIM"/>
</dbReference>
<dbReference type="RefSeq" id="WP_372499020.1">
    <property type="nucleotide sequence ID" value="NZ_BNEK01000005.1"/>
</dbReference>
<dbReference type="Proteomes" id="UP001054854">
    <property type="component" value="Unassembled WGS sequence"/>
</dbReference>
<sequence length="55" mass="6375">MDSIERLLDRLERDECDLVAVGRALLADPQWAEKVLNDRLDELIPFNRDAVESLH</sequence>
<proteinExistence type="predicted"/>
<dbReference type="Gene3D" id="3.20.20.70">
    <property type="entry name" value="Aldolase class I"/>
    <property type="match status" value="1"/>
</dbReference>
<evidence type="ECO:0000313" key="2">
    <source>
        <dbReference type="Proteomes" id="UP001054854"/>
    </source>
</evidence>
<evidence type="ECO:0008006" key="3">
    <source>
        <dbReference type="Google" id="ProtNLM"/>
    </source>
</evidence>
<name>A0ABQ3UB50_STRHY</name>
<protein>
    <recommendedName>
        <fullName evidence="3">Oxidoreductase</fullName>
    </recommendedName>
</protein>
<accession>A0ABQ3UB50</accession>
<dbReference type="EMBL" id="BNEK01000005">
    <property type="protein sequence ID" value="GHJ32835.1"/>
    <property type="molecule type" value="Genomic_DNA"/>
</dbReference>
<dbReference type="SUPFAM" id="SSF51395">
    <property type="entry name" value="FMN-linked oxidoreductases"/>
    <property type="match status" value="1"/>
</dbReference>
<gene>
    <name evidence="1" type="ORF">TPA0910_72680</name>
</gene>
<evidence type="ECO:0000313" key="1">
    <source>
        <dbReference type="EMBL" id="GHJ32835.1"/>
    </source>
</evidence>
<comment type="caution">
    <text evidence="1">The sequence shown here is derived from an EMBL/GenBank/DDBJ whole genome shotgun (WGS) entry which is preliminary data.</text>
</comment>
<organism evidence="1 2">
    <name type="scientific">Streptomyces hygroscopicus</name>
    <dbReference type="NCBI Taxonomy" id="1912"/>
    <lineage>
        <taxon>Bacteria</taxon>
        <taxon>Bacillati</taxon>
        <taxon>Actinomycetota</taxon>
        <taxon>Actinomycetes</taxon>
        <taxon>Kitasatosporales</taxon>
        <taxon>Streptomycetaceae</taxon>
        <taxon>Streptomyces</taxon>
        <taxon>Streptomyces violaceusniger group</taxon>
    </lineage>
</organism>